<proteinExistence type="predicted"/>
<sequence length="87" mass="10408">MNKFKGAWEELDQFLSTYDLSMLAEINKDQVHSLLEEIYPERIPSKRIITYIDHKKKEHIHTEYFINAEEAEAILKRARELSIPFKD</sequence>
<evidence type="ECO:0000313" key="1">
    <source>
        <dbReference type="EMBL" id="MBD8010266.1"/>
    </source>
</evidence>
<comment type="caution">
    <text evidence="1">The sequence shown here is derived from an EMBL/GenBank/DDBJ whole genome shotgun (WGS) entry which is preliminary data.</text>
</comment>
<name>A0ABR8W0T6_9GAMM</name>
<protein>
    <submittedName>
        <fullName evidence="1">Uncharacterized protein</fullName>
    </submittedName>
</protein>
<dbReference type="RefSeq" id="WP_191731251.1">
    <property type="nucleotide sequence ID" value="NZ_JACSPT010000020.1"/>
</dbReference>
<accession>A0ABR8W0T6</accession>
<dbReference type="Proteomes" id="UP000621930">
    <property type="component" value="Unassembled WGS sequence"/>
</dbReference>
<gene>
    <name evidence="1" type="ORF">H9629_13095</name>
</gene>
<organism evidence="1 2">
    <name type="scientific">Acinetobacter pecorum</name>
    <dbReference type="NCBI Taxonomy" id="2762215"/>
    <lineage>
        <taxon>Bacteria</taxon>
        <taxon>Pseudomonadati</taxon>
        <taxon>Pseudomonadota</taxon>
        <taxon>Gammaproteobacteria</taxon>
        <taxon>Moraxellales</taxon>
        <taxon>Moraxellaceae</taxon>
        <taxon>Acinetobacter</taxon>
    </lineage>
</organism>
<dbReference type="EMBL" id="JACSPT010000020">
    <property type="protein sequence ID" value="MBD8010266.1"/>
    <property type="molecule type" value="Genomic_DNA"/>
</dbReference>
<keyword evidence="2" id="KW-1185">Reference proteome</keyword>
<reference evidence="1 2" key="1">
    <citation type="submission" date="2020-08" db="EMBL/GenBank/DDBJ databases">
        <title>A Genomic Blueprint of the Chicken Gut Microbiome.</title>
        <authorList>
            <person name="Gilroy R."/>
            <person name="Ravi A."/>
            <person name="Getino M."/>
            <person name="Pursley I."/>
            <person name="Horton D.L."/>
            <person name="Alikhan N.-F."/>
            <person name="Baker D."/>
            <person name="Gharbi K."/>
            <person name="Hall N."/>
            <person name="Watson M."/>
            <person name="Adriaenssens E.M."/>
            <person name="Foster-Nyarko E."/>
            <person name="Jarju S."/>
            <person name="Secka A."/>
            <person name="Antonio M."/>
            <person name="Oren A."/>
            <person name="Chaudhuri R."/>
            <person name="La Ragione R.M."/>
            <person name="Hildebrand F."/>
            <person name="Pallen M.J."/>
        </authorList>
    </citation>
    <scope>NUCLEOTIDE SEQUENCE [LARGE SCALE GENOMIC DNA]</scope>
    <source>
        <strain evidence="1 2">Sa1BUA6</strain>
    </source>
</reference>
<evidence type="ECO:0000313" key="2">
    <source>
        <dbReference type="Proteomes" id="UP000621930"/>
    </source>
</evidence>